<sequence length="858" mass="96651">MAPPDPFQLERLAEELAARELSSPFGSEHVPPQLDLPIHVPLSHDNAFLAAETFDVEKFLLSRSYTSLPELRTELREYLSSLKEELVQLINDDYEDFISLSTDLRGEGTRMSRLKAPLNGLREQIQVSRQSLQIIQNAIQAKLDARSKLRDEKALLHHLLKISESITRLESLLLISKPNHVEIPPPHLSGATEIGPGKTRGSRGKHLSRVATEYTQLLYLVSKARVENCAYVEVIQWNIDRIRDTLTSDLDHFFSSVLTALTGTGDGKTSELERAKLVADLTECLYVYDILCLWRTAEVMIKRIVVLPFIKKTIHPDALAAPHSPIMPHTPLPSRMLPPRTPYTPYTAFSSKQNPFDSKHSASSIPYLDEANDPLAKLFNQILRFVDRDLRRIMQIAEQVSVKSNPARMDSTSAAILPSSIDVTDERFDMMANTIWPEIGQAIMDELGLAVFAAGKPDEFLKRHAAAQAFIHALEFMAPSTKSVQAMRSHPVFIAFNKRWQLPIYFQLRWKDIVGKLEDILSTTVINPHPTNVGHSMFLLPQAESVWAAISSCWSAEVFIPDLAHRFWRLTLQLLSRYNTWLETALPQTEASAQVTSPIDKSRSTTPQASSETVPENSATDDLLKQHAIILVDIKAMTYQVLRLWREEISAALPEVASSQDMYMYIDPEDALKEQLNSLSVLAEQMTKQVIQLLSRRACDSLLPVRSIPSQFRAMSSKRIPTESSYFVPLILRPVKAFFGIGSSSVAGDRLRQDLLKPSATEVFDSVCQRYIQYLTAMRKTEESLRRLKKGKKSTLGFFNGPGASKDDDRDEERIRSQMIIDVEAFGQDGKSLGVDIMSVESYLQLSQMVQSELVDEP</sequence>
<evidence type="ECO:0000256" key="4">
    <source>
        <dbReference type="ARBA" id="ARBA00022448"/>
    </source>
</evidence>
<evidence type="ECO:0000256" key="5">
    <source>
        <dbReference type="ARBA" id="ARBA00022927"/>
    </source>
</evidence>
<accession>A0AAD4BWD0</accession>
<evidence type="ECO:0000313" key="13">
    <source>
        <dbReference type="Proteomes" id="UP001194468"/>
    </source>
</evidence>
<feature type="region of interest" description="Disordered" evidence="9">
    <location>
        <begin position="593"/>
        <end position="619"/>
    </location>
</feature>
<evidence type="ECO:0000313" key="12">
    <source>
        <dbReference type="EMBL" id="KAF8441485.1"/>
    </source>
</evidence>
<dbReference type="Pfam" id="PF06148">
    <property type="entry name" value="COG2_N"/>
    <property type="match status" value="1"/>
</dbReference>
<keyword evidence="7" id="KW-0472">Membrane</keyword>
<evidence type="ECO:0000259" key="10">
    <source>
        <dbReference type="Pfam" id="PF06148"/>
    </source>
</evidence>
<evidence type="ECO:0000256" key="6">
    <source>
        <dbReference type="ARBA" id="ARBA00023034"/>
    </source>
</evidence>
<keyword evidence="4" id="KW-0813">Transport</keyword>
<dbReference type="InterPro" id="IPR024603">
    <property type="entry name" value="COG_complex_COG2_C"/>
</dbReference>
<reference evidence="12" key="1">
    <citation type="submission" date="2019-10" db="EMBL/GenBank/DDBJ databases">
        <authorList>
            <consortium name="DOE Joint Genome Institute"/>
            <person name="Kuo A."/>
            <person name="Miyauchi S."/>
            <person name="Kiss E."/>
            <person name="Drula E."/>
            <person name="Kohler A."/>
            <person name="Sanchez-Garcia M."/>
            <person name="Andreopoulos B."/>
            <person name="Barry K.W."/>
            <person name="Bonito G."/>
            <person name="Buee M."/>
            <person name="Carver A."/>
            <person name="Chen C."/>
            <person name="Cichocki N."/>
            <person name="Clum A."/>
            <person name="Culley D."/>
            <person name="Crous P.W."/>
            <person name="Fauchery L."/>
            <person name="Girlanda M."/>
            <person name="Hayes R."/>
            <person name="Keri Z."/>
            <person name="LaButti K."/>
            <person name="Lipzen A."/>
            <person name="Lombard V."/>
            <person name="Magnuson J."/>
            <person name="Maillard F."/>
            <person name="Morin E."/>
            <person name="Murat C."/>
            <person name="Nolan M."/>
            <person name="Ohm R."/>
            <person name="Pangilinan J."/>
            <person name="Pereira M."/>
            <person name="Perotto S."/>
            <person name="Peter M."/>
            <person name="Riley R."/>
            <person name="Sitrit Y."/>
            <person name="Stielow B."/>
            <person name="Szollosi G."/>
            <person name="Zifcakova L."/>
            <person name="Stursova M."/>
            <person name="Spatafora J.W."/>
            <person name="Tedersoo L."/>
            <person name="Vaario L.-M."/>
            <person name="Yamada A."/>
            <person name="Yan M."/>
            <person name="Wang P."/>
            <person name="Xu J."/>
            <person name="Bruns T."/>
            <person name="Baldrian P."/>
            <person name="Vilgalys R."/>
            <person name="Henrissat B."/>
            <person name="Grigoriev I.V."/>
            <person name="Hibbett D."/>
            <person name="Nagy L.G."/>
            <person name="Martin F.M."/>
        </authorList>
    </citation>
    <scope>NUCLEOTIDE SEQUENCE</scope>
    <source>
        <strain evidence="12">BED1</strain>
    </source>
</reference>
<dbReference type="GO" id="GO:0015031">
    <property type="term" value="P:protein transport"/>
    <property type="evidence" value="ECO:0007669"/>
    <property type="project" value="UniProtKB-KW"/>
</dbReference>
<dbReference type="GO" id="GO:0000139">
    <property type="term" value="C:Golgi membrane"/>
    <property type="evidence" value="ECO:0007669"/>
    <property type="project" value="UniProtKB-SubCell"/>
</dbReference>
<evidence type="ECO:0000256" key="2">
    <source>
        <dbReference type="ARBA" id="ARBA00007603"/>
    </source>
</evidence>
<dbReference type="Pfam" id="PF12022">
    <property type="entry name" value="COG2_C"/>
    <property type="match status" value="1"/>
</dbReference>
<gene>
    <name evidence="12" type="ORF">L210DRAFT_914130</name>
</gene>
<dbReference type="PANTHER" id="PTHR12961:SF0">
    <property type="entry name" value="CONSERVED OLIGOMERIC GOLGI COMPLEX SUBUNIT 2"/>
    <property type="match status" value="1"/>
</dbReference>
<name>A0AAD4BWD0_BOLED</name>
<keyword evidence="13" id="KW-1185">Reference proteome</keyword>
<dbReference type="AlphaFoldDB" id="A0AAD4BWD0"/>
<proteinExistence type="inferred from homology"/>
<keyword evidence="5" id="KW-0653">Protein transport</keyword>
<dbReference type="EMBL" id="WHUW01000010">
    <property type="protein sequence ID" value="KAF8441485.1"/>
    <property type="molecule type" value="Genomic_DNA"/>
</dbReference>
<dbReference type="GO" id="GO:0006891">
    <property type="term" value="P:intra-Golgi vesicle-mediated transport"/>
    <property type="evidence" value="ECO:0007669"/>
    <property type="project" value="TreeGrafter"/>
</dbReference>
<evidence type="ECO:0000256" key="1">
    <source>
        <dbReference type="ARBA" id="ARBA00004395"/>
    </source>
</evidence>
<feature type="region of interest" description="Disordered" evidence="9">
    <location>
        <begin position="186"/>
        <end position="205"/>
    </location>
</feature>
<dbReference type="Proteomes" id="UP001194468">
    <property type="component" value="Unassembled WGS sequence"/>
</dbReference>
<feature type="domain" description="Conserved oligomeric Golgi complex subunit 2 N-terminal" evidence="10">
    <location>
        <begin position="45"/>
        <end position="114"/>
    </location>
</feature>
<organism evidence="12 13">
    <name type="scientific">Boletus edulis BED1</name>
    <dbReference type="NCBI Taxonomy" id="1328754"/>
    <lineage>
        <taxon>Eukaryota</taxon>
        <taxon>Fungi</taxon>
        <taxon>Dikarya</taxon>
        <taxon>Basidiomycota</taxon>
        <taxon>Agaricomycotina</taxon>
        <taxon>Agaricomycetes</taxon>
        <taxon>Agaricomycetidae</taxon>
        <taxon>Boletales</taxon>
        <taxon>Boletineae</taxon>
        <taxon>Boletaceae</taxon>
        <taxon>Boletoideae</taxon>
        <taxon>Boletus</taxon>
    </lineage>
</organism>
<feature type="domain" description="COG complex component COG2 C-terminal" evidence="11">
    <location>
        <begin position="498"/>
        <end position="823"/>
    </location>
</feature>
<evidence type="ECO:0000259" key="11">
    <source>
        <dbReference type="Pfam" id="PF12022"/>
    </source>
</evidence>
<keyword evidence="6" id="KW-0333">Golgi apparatus</keyword>
<dbReference type="GO" id="GO:0007030">
    <property type="term" value="P:Golgi organization"/>
    <property type="evidence" value="ECO:0007669"/>
    <property type="project" value="InterPro"/>
</dbReference>
<comment type="subcellular location">
    <subcellularLocation>
        <location evidence="1">Golgi apparatus membrane</location>
        <topology evidence="1">Peripheral membrane protein</topology>
    </subcellularLocation>
</comment>
<dbReference type="InterPro" id="IPR024602">
    <property type="entry name" value="COG_su2_N"/>
</dbReference>
<protein>
    <recommendedName>
        <fullName evidence="3">Conserved oligomeric Golgi complex subunit 2</fullName>
    </recommendedName>
    <alternativeName>
        <fullName evidence="8">Component of oligomeric Golgi complex 2</fullName>
    </alternativeName>
</protein>
<evidence type="ECO:0000256" key="9">
    <source>
        <dbReference type="SAM" id="MobiDB-lite"/>
    </source>
</evidence>
<reference evidence="12" key="2">
    <citation type="journal article" date="2020" name="Nat. Commun.">
        <title>Large-scale genome sequencing of mycorrhizal fungi provides insights into the early evolution of symbiotic traits.</title>
        <authorList>
            <person name="Miyauchi S."/>
            <person name="Kiss E."/>
            <person name="Kuo A."/>
            <person name="Drula E."/>
            <person name="Kohler A."/>
            <person name="Sanchez-Garcia M."/>
            <person name="Morin E."/>
            <person name="Andreopoulos B."/>
            <person name="Barry K.W."/>
            <person name="Bonito G."/>
            <person name="Buee M."/>
            <person name="Carver A."/>
            <person name="Chen C."/>
            <person name="Cichocki N."/>
            <person name="Clum A."/>
            <person name="Culley D."/>
            <person name="Crous P.W."/>
            <person name="Fauchery L."/>
            <person name="Girlanda M."/>
            <person name="Hayes R.D."/>
            <person name="Keri Z."/>
            <person name="LaButti K."/>
            <person name="Lipzen A."/>
            <person name="Lombard V."/>
            <person name="Magnuson J."/>
            <person name="Maillard F."/>
            <person name="Murat C."/>
            <person name="Nolan M."/>
            <person name="Ohm R.A."/>
            <person name="Pangilinan J."/>
            <person name="Pereira M.F."/>
            <person name="Perotto S."/>
            <person name="Peter M."/>
            <person name="Pfister S."/>
            <person name="Riley R."/>
            <person name="Sitrit Y."/>
            <person name="Stielow J.B."/>
            <person name="Szollosi G."/>
            <person name="Zifcakova L."/>
            <person name="Stursova M."/>
            <person name="Spatafora J.W."/>
            <person name="Tedersoo L."/>
            <person name="Vaario L.M."/>
            <person name="Yamada A."/>
            <person name="Yan M."/>
            <person name="Wang P."/>
            <person name="Xu J."/>
            <person name="Bruns T."/>
            <person name="Baldrian P."/>
            <person name="Vilgalys R."/>
            <person name="Dunand C."/>
            <person name="Henrissat B."/>
            <person name="Grigoriev I.V."/>
            <person name="Hibbett D."/>
            <person name="Nagy L.G."/>
            <person name="Martin F.M."/>
        </authorList>
    </citation>
    <scope>NUCLEOTIDE SEQUENCE</scope>
    <source>
        <strain evidence="12">BED1</strain>
    </source>
</reference>
<evidence type="ECO:0000256" key="7">
    <source>
        <dbReference type="ARBA" id="ARBA00023136"/>
    </source>
</evidence>
<comment type="similarity">
    <text evidence="2">Belongs to the COG2 family.</text>
</comment>
<dbReference type="PANTHER" id="PTHR12961">
    <property type="entry name" value="CONSERVED OLIGOMERIC GOLGI COMPLEX COMPONENT 2"/>
    <property type="match status" value="1"/>
</dbReference>
<evidence type="ECO:0000256" key="8">
    <source>
        <dbReference type="ARBA" id="ARBA00031344"/>
    </source>
</evidence>
<dbReference type="InterPro" id="IPR009316">
    <property type="entry name" value="COG2"/>
</dbReference>
<dbReference type="GO" id="GO:0017119">
    <property type="term" value="C:Golgi transport complex"/>
    <property type="evidence" value="ECO:0007669"/>
    <property type="project" value="TreeGrafter"/>
</dbReference>
<comment type="caution">
    <text evidence="12">The sequence shown here is derived from an EMBL/GenBank/DDBJ whole genome shotgun (WGS) entry which is preliminary data.</text>
</comment>
<evidence type="ECO:0000256" key="3">
    <source>
        <dbReference type="ARBA" id="ARBA00020977"/>
    </source>
</evidence>